<accession>A0ABM4WMX9</accession>
<sequence>MTVEDYFKEMEMSMIRADVHEDEEATMARFLGGLRPDIADIVELQHYLDMGELLDKAIKGGSHFAKSNGNSRGTFRLTILPSKPTSREGFKSQPEVSKPRTRDIKCFKCQGFGYIASQCPNQRTLVMLPNGELLTDDEDGEHEGMPSLEGEEDELEEIPVNETIGCLVARRALATQASRDELQRENIFYSRCHIHNKVFSLVIDLGSCTNVASSLIVERLNLPTTDHPRPNKLQWLNNSGEEYHDVFPEDKPNGLLPLRGIEHQIDFIPGASLPNKAPYKTNPEETKEQQRQVEELLGKGWIRESLSPCVVPILLVPKKDER</sequence>
<dbReference type="InterPro" id="IPR043502">
    <property type="entry name" value="DNA/RNA_pol_sf"/>
</dbReference>
<reference evidence="2" key="1">
    <citation type="submission" date="2025-08" db="UniProtKB">
        <authorList>
            <consortium name="RefSeq"/>
        </authorList>
    </citation>
    <scope>IDENTIFICATION</scope>
    <source>
        <tissue evidence="2">Leaves</tissue>
    </source>
</reference>
<dbReference type="PANTHER" id="PTHR35046:SF9">
    <property type="entry name" value="RNA-DIRECTED DNA POLYMERASE"/>
    <property type="match status" value="1"/>
</dbReference>
<keyword evidence="1" id="KW-1185">Reference proteome</keyword>
<protein>
    <submittedName>
        <fullName evidence="2">Uncharacterized protein</fullName>
    </submittedName>
</protein>
<evidence type="ECO:0000313" key="2">
    <source>
        <dbReference type="RefSeq" id="XP_071933138.1"/>
    </source>
</evidence>
<dbReference type="InterPro" id="IPR021109">
    <property type="entry name" value="Peptidase_aspartic_dom_sf"/>
</dbReference>
<organism evidence="1 2">
    <name type="scientific">Coffea arabica</name>
    <name type="common">Arabian coffee</name>
    <dbReference type="NCBI Taxonomy" id="13443"/>
    <lineage>
        <taxon>Eukaryota</taxon>
        <taxon>Viridiplantae</taxon>
        <taxon>Streptophyta</taxon>
        <taxon>Embryophyta</taxon>
        <taxon>Tracheophyta</taxon>
        <taxon>Spermatophyta</taxon>
        <taxon>Magnoliopsida</taxon>
        <taxon>eudicotyledons</taxon>
        <taxon>Gunneridae</taxon>
        <taxon>Pentapetalae</taxon>
        <taxon>asterids</taxon>
        <taxon>lamiids</taxon>
        <taxon>Gentianales</taxon>
        <taxon>Rubiaceae</taxon>
        <taxon>Ixoroideae</taxon>
        <taxon>Gardenieae complex</taxon>
        <taxon>Bertiereae - Coffeeae clade</taxon>
        <taxon>Coffeeae</taxon>
        <taxon>Coffea</taxon>
    </lineage>
</organism>
<dbReference type="PANTHER" id="PTHR35046">
    <property type="entry name" value="ZINC KNUCKLE (CCHC-TYPE) FAMILY PROTEIN"/>
    <property type="match status" value="1"/>
</dbReference>
<gene>
    <name evidence="2" type="primary">LOC140035702</name>
</gene>
<dbReference type="Gene3D" id="4.10.60.10">
    <property type="entry name" value="Zinc finger, CCHC-type"/>
    <property type="match status" value="1"/>
</dbReference>
<dbReference type="RefSeq" id="XP_071933138.1">
    <property type="nucleotide sequence ID" value="XM_072077037.1"/>
</dbReference>
<name>A0ABM4WMX9_COFAR</name>
<proteinExistence type="predicted"/>
<dbReference type="SUPFAM" id="SSF56672">
    <property type="entry name" value="DNA/RNA polymerases"/>
    <property type="match status" value="1"/>
</dbReference>
<dbReference type="Gene3D" id="3.10.10.10">
    <property type="entry name" value="HIV Type 1 Reverse Transcriptase, subunit A, domain 1"/>
    <property type="match status" value="1"/>
</dbReference>
<dbReference type="SUPFAM" id="SSF57756">
    <property type="entry name" value="Retrovirus zinc finger-like domains"/>
    <property type="match status" value="1"/>
</dbReference>
<evidence type="ECO:0000313" key="1">
    <source>
        <dbReference type="Proteomes" id="UP001652660"/>
    </source>
</evidence>
<dbReference type="InterPro" id="IPR036875">
    <property type="entry name" value="Znf_CCHC_sf"/>
</dbReference>
<dbReference type="Proteomes" id="UP001652660">
    <property type="component" value="Chromosome 2c"/>
</dbReference>
<dbReference type="Gene3D" id="2.40.70.10">
    <property type="entry name" value="Acid Proteases"/>
    <property type="match status" value="1"/>
</dbReference>
<dbReference type="GeneID" id="140035702"/>